<sequence>METDAGAAYKSDSPCKEEGATSLAGDEVFDEQVEALASHTPEYEKVALEPFTEGLDTSLQREQVCLSMQQTQANGMVLKLCVVLLIAMLFQVALQGVLCRSQCSYDKGDDMESSLAGDMIAAYGTNASSG</sequence>
<evidence type="ECO:0000313" key="3">
    <source>
        <dbReference type="EMBL" id="KAI5062553.1"/>
    </source>
</evidence>
<gene>
    <name evidence="3" type="ORF">GOP47_0023092</name>
</gene>
<accession>A0A9D4U7Q9</accession>
<evidence type="ECO:0000256" key="1">
    <source>
        <dbReference type="SAM" id="MobiDB-lite"/>
    </source>
</evidence>
<organism evidence="3 4">
    <name type="scientific">Adiantum capillus-veneris</name>
    <name type="common">Maidenhair fern</name>
    <dbReference type="NCBI Taxonomy" id="13818"/>
    <lineage>
        <taxon>Eukaryota</taxon>
        <taxon>Viridiplantae</taxon>
        <taxon>Streptophyta</taxon>
        <taxon>Embryophyta</taxon>
        <taxon>Tracheophyta</taxon>
        <taxon>Polypodiopsida</taxon>
        <taxon>Polypodiidae</taxon>
        <taxon>Polypodiales</taxon>
        <taxon>Pteridineae</taxon>
        <taxon>Pteridaceae</taxon>
        <taxon>Vittarioideae</taxon>
        <taxon>Adiantum</taxon>
    </lineage>
</organism>
<keyword evidence="2" id="KW-0472">Membrane</keyword>
<dbReference type="AlphaFoldDB" id="A0A9D4U7Q9"/>
<dbReference type="Proteomes" id="UP000886520">
    <property type="component" value="Chromosome 22"/>
</dbReference>
<dbReference type="EMBL" id="JABFUD020000022">
    <property type="protein sequence ID" value="KAI5062553.1"/>
    <property type="molecule type" value="Genomic_DNA"/>
</dbReference>
<proteinExistence type="predicted"/>
<keyword evidence="2" id="KW-0812">Transmembrane</keyword>
<comment type="caution">
    <text evidence="3">The sequence shown here is derived from an EMBL/GenBank/DDBJ whole genome shotgun (WGS) entry which is preliminary data.</text>
</comment>
<keyword evidence="2" id="KW-1133">Transmembrane helix</keyword>
<feature type="transmembrane region" description="Helical" evidence="2">
    <location>
        <begin position="76"/>
        <end position="94"/>
    </location>
</feature>
<evidence type="ECO:0000256" key="2">
    <source>
        <dbReference type="SAM" id="Phobius"/>
    </source>
</evidence>
<feature type="region of interest" description="Disordered" evidence="1">
    <location>
        <begin position="1"/>
        <end position="21"/>
    </location>
</feature>
<name>A0A9D4U7Q9_ADICA</name>
<protein>
    <submittedName>
        <fullName evidence="3">Uncharacterized protein</fullName>
    </submittedName>
</protein>
<reference evidence="3" key="1">
    <citation type="submission" date="2021-01" db="EMBL/GenBank/DDBJ databases">
        <title>Adiantum capillus-veneris genome.</title>
        <authorList>
            <person name="Fang Y."/>
            <person name="Liao Q."/>
        </authorList>
    </citation>
    <scope>NUCLEOTIDE SEQUENCE</scope>
    <source>
        <strain evidence="3">H3</strain>
        <tissue evidence="3">Leaf</tissue>
    </source>
</reference>
<evidence type="ECO:0000313" key="4">
    <source>
        <dbReference type="Proteomes" id="UP000886520"/>
    </source>
</evidence>
<keyword evidence="4" id="KW-1185">Reference proteome</keyword>